<dbReference type="Proteomes" id="UP000269721">
    <property type="component" value="Unassembled WGS sequence"/>
</dbReference>
<protein>
    <submittedName>
        <fullName evidence="1">Uncharacterized protein</fullName>
    </submittedName>
</protein>
<evidence type="ECO:0000313" key="1">
    <source>
        <dbReference type="EMBL" id="RKO92859.1"/>
    </source>
</evidence>
<reference evidence="2" key="1">
    <citation type="journal article" date="2018" name="Nat. Microbiol.">
        <title>Leveraging single-cell genomics to expand the fungal tree of life.</title>
        <authorList>
            <person name="Ahrendt S.R."/>
            <person name="Quandt C.A."/>
            <person name="Ciobanu D."/>
            <person name="Clum A."/>
            <person name="Salamov A."/>
            <person name="Andreopoulos B."/>
            <person name="Cheng J.F."/>
            <person name="Woyke T."/>
            <person name="Pelin A."/>
            <person name="Henrissat B."/>
            <person name="Reynolds N.K."/>
            <person name="Benny G.L."/>
            <person name="Smith M.E."/>
            <person name="James T.Y."/>
            <person name="Grigoriev I.V."/>
        </authorList>
    </citation>
    <scope>NUCLEOTIDE SEQUENCE [LARGE SCALE GENOMIC DNA]</scope>
</reference>
<gene>
    <name evidence="1" type="ORF">BDK51DRAFT_29445</name>
</gene>
<dbReference type="AlphaFoldDB" id="A0A4P9WIY0"/>
<proteinExistence type="predicted"/>
<evidence type="ECO:0000313" key="2">
    <source>
        <dbReference type="Proteomes" id="UP000269721"/>
    </source>
</evidence>
<organism evidence="1 2">
    <name type="scientific">Blyttiomyces helicus</name>
    <dbReference type="NCBI Taxonomy" id="388810"/>
    <lineage>
        <taxon>Eukaryota</taxon>
        <taxon>Fungi</taxon>
        <taxon>Fungi incertae sedis</taxon>
        <taxon>Chytridiomycota</taxon>
        <taxon>Chytridiomycota incertae sedis</taxon>
        <taxon>Chytridiomycetes</taxon>
        <taxon>Chytridiomycetes incertae sedis</taxon>
        <taxon>Blyttiomyces</taxon>
    </lineage>
</organism>
<sequence length="181" mass="20233">MSQSVCRKDKKGKGDFWMSLRSLPGVMVSSARELVETLLTKEFPVIVRKMRNLEATSTGILGLSCILAKLYKCRNRVWPLIELILLRVSNLDEDSLLQELALNPVHRESLDNAPGSRQFGYFTKTYHHNSCKGSALPSSLAMAHAFLWLRGIKAAVLAISVFDWVGENRRGSDLSSYMGCV</sequence>
<dbReference type="EMBL" id="KZ994469">
    <property type="protein sequence ID" value="RKO92859.1"/>
    <property type="molecule type" value="Genomic_DNA"/>
</dbReference>
<accession>A0A4P9WIY0</accession>
<keyword evidence="2" id="KW-1185">Reference proteome</keyword>
<name>A0A4P9WIY0_9FUNG</name>